<protein>
    <submittedName>
        <fullName evidence="1">Uncharacterized protein</fullName>
    </submittedName>
</protein>
<organism evidence="1">
    <name type="scientific">Herbaspirillum huttiense subsp. nephrolepidis</name>
    <dbReference type="NCBI Taxonomy" id="3075126"/>
    <lineage>
        <taxon>Bacteria</taxon>
        <taxon>Pseudomonadati</taxon>
        <taxon>Pseudomonadota</taxon>
        <taxon>Betaproteobacteria</taxon>
        <taxon>Burkholderiales</taxon>
        <taxon>Oxalobacteraceae</taxon>
        <taxon>Herbaspirillum</taxon>
    </lineage>
</organism>
<evidence type="ECO:0000313" key="1">
    <source>
        <dbReference type="EMBL" id="MDT0339087.1"/>
    </source>
</evidence>
<reference evidence="1" key="1">
    <citation type="submission" date="2023-02" db="EMBL/GenBank/DDBJ databases">
        <title>Description of Herbaspirillum huttiense subsp. nephrolepsisexaltata and Herbaspirillum huttiense subsp. lycopersicon.</title>
        <authorList>
            <person name="Poudel M."/>
            <person name="Sharma A."/>
            <person name="Goss E."/>
            <person name="Tapia J.H."/>
            <person name="Harmon C.M."/>
            <person name="Jones J.B."/>
        </authorList>
    </citation>
    <scope>NUCLEOTIDE SEQUENCE</scope>
    <source>
        <strain evidence="1">NC40101</strain>
    </source>
</reference>
<name>A0AAE4GB47_9BURK</name>
<accession>A0AAE4GB47</accession>
<dbReference type="RefSeq" id="WP_259435101.1">
    <property type="nucleotide sequence ID" value="NZ_JAVLSM010000017.1"/>
</dbReference>
<gene>
    <name evidence="1" type="ORF">RJN63_19790</name>
</gene>
<comment type="caution">
    <text evidence="1">The sequence shown here is derived from an EMBL/GenBank/DDBJ whole genome shotgun (WGS) entry which is preliminary data.</text>
</comment>
<dbReference type="EMBL" id="JAVRAA010000011">
    <property type="protein sequence ID" value="MDT0339087.1"/>
    <property type="molecule type" value="Genomic_DNA"/>
</dbReference>
<dbReference type="AlphaFoldDB" id="A0AAE4GB47"/>
<sequence>MSLIGGLFHALTHPLDTLMNPVGTFIEGCTEDSSPKPEDIK</sequence>
<proteinExistence type="predicted"/>